<evidence type="ECO:0000256" key="1">
    <source>
        <dbReference type="SAM" id="Phobius"/>
    </source>
</evidence>
<keyword evidence="1" id="KW-0812">Transmembrane</keyword>
<feature type="transmembrane region" description="Helical" evidence="1">
    <location>
        <begin position="21"/>
        <end position="39"/>
    </location>
</feature>
<dbReference type="EMBL" id="JAHQZT010000048">
    <property type="protein sequence ID" value="MBV0934912.1"/>
    <property type="molecule type" value="Genomic_DNA"/>
</dbReference>
<keyword evidence="1" id="KW-0472">Membrane</keyword>
<evidence type="ECO:0008006" key="4">
    <source>
        <dbReference type="Google" id="ProtNLM"/>
    </source>
</evidence>
<keyword evidence="3" id="KW-1185">Reference proteome</keyword>
<protein>
    <recommendedName>
        <fullName evidence="4">SMODS and SLOG-associating 2TM effector domain-containing protein</fullName>
    </recommendedName>
</protein>
<keyword evidence="1" id="KW-1133">Transmembrane helix</keyword>
<feature type="transmembrane region" description="Helical" evidence="1">
    <location>
        <begin position="45"/>
        <end position="65"/>
    </location>
</feature>
<accession>A0ABS6MF14</accession>
<evidence type="ECO:0000313" key="2">
    <source>
        <dbReference type="EMBL" id="MBV0934912.1"/>
    </source>
</evidence>
<reference evidence="2 3" key="1">
    <citation type="submission" date="2021-06" db="EMBL/GenBank/DDBJ databases">
        <title>Bacterium isolated from marine sediment.</title>
        <authorList>
            <person name="Zhu K.-L."/>
            <person name="Du Z.-J."/>
            <person name="Liang Q.-Y."/>
        </authorList>
    </citation>
    <scope>NUCLEOTIDE SEQUENCE [LARGE SCALE GENOMIC DNA]</scope>
    <source>
        <strain evidence="2 3">A346</strain>
    </source>
</reference>
<feature type="non-terminal residue" evidence="2">
    <location>
        <position position="1"/>
    </location>
</feature>
<organism evidence="2 3">
    <name type="scientific">Marinobacterium weihaiense</name>
    <dbReference type="NCBI Taxonomy" id="2851016"/>
    <lineage>
        <taxon>Bacteria</taxon>
        <taxon>Pseudomonadati</taxon>
        <taxon>Pseudomonadota</taxon>
        <taxon>Gammaproteobacteria</taxon>
        <taxon>Oceanospirillales</taxon>
        <taxon>Oceanospirillaceae</taxon>
        <taxon>Marinobacterium</taxon>
    </lineage>
</organism>
<dbReference type="Proteomes" id="UP000755551">
    <property type="component" value="Unassembled WGS sequence"/>
</dbReference>
<comment type="caution">
    <text evidence="2">The sequence shown here is derived from an EMBL/GenBank/DDBJ whole genome shotgun (WGS) entry which is preliminary data.</text>
</comment>
<dbReference type="Pfam" id="PF24838">
    <property type="entry name" value="8xMP"/>
    <property type="match status" value="1"/>
</dbReference>
<evidence type="ECO:0000313" key="3">
    <source>
        <dbReference type="Proteomes" id="UP000755551"/>
    </source>
</evidence>
<gene>
    <name evidence="2" type="ORF">KTN04_16375</name>
</gene>
<feature type="transmembrane region" description="Helical" evidence="1">
    <location>
        <begin position="143"/>
        <end position="163"/>
    </location>
</feature>
<name>A0ABS6MF14_9GAMM</name>
<dbReference type="RefSeq" id="WP_217336299.1">
    <property type="nucleotide sequence ID" value="NZ_JAHQZT010000048.1"/>
</dbReference>
<sequence length="178" mass="20581">KALFKIALEKRDFEITQLVQRNNFFMIFQGVLFAGVMQSSHTKPVVTLLVCIAGLLISLFQGGMASGAKFWQEYWEEALKKIEGRLLLHIHRTDESRREIWSLFHDRTAIYDEIVNRRLHSHKKSFMSITSWLVAKRFSVSRIPIYVGLSLSIIWAAMVFMAIDIDFTGINVQIKGFN</sequence>
<proteinExistence type="predicted"/>
<dbReference type="InterPro" id="IPR056918">
    <property type="entry name" value="8xMP"/>
</dbReference>